<name>A0A7J6NT39_PEROL</name>
<dbReference type="GO" id="GO:0003676">
    <property type="term" value="F:nucleic acid binding"/>
    <property type="evidence" value="ECO:0007669"/>
    <property type="project" value="InterPro"/>
</dbReference>
<dbReference type="Pfam" id="PF00075">
    <property type="entry name" value="RNase_H"/>
    <property type="match status" value="1"/>
</dbReference>
<comment type="caution">
    <text evidence="2">The sequence shown here is derived from an EMBL/GenBank/DDBJ whole genome shotgun (WGS) entry which is preliminary data.</text>
</comment>
<dbReference type="AlphaFoldDB" id="A0A7J6NT39"/>
<dbReference type="GO" id="GO:0004523">
    <property type="term" value="F:RNA-DNA hybrid ribonuclease activity"/>
    <property type="evidence" value="ECO:0007669"/>
    <property type="project" value="InterPro"/>
</dbReference>
<organism evidence="2 3">
    <name type="scientific">Perkinsus olseni</name>
    <name type="common">Perkinsus atlanticus</name>
    <dbReference type="NCBI Taxonomy" id="32597"/>
    <lineage>
        <taxon>Eukaryota</taxon>
        <taxon>Sar</taxon>
        <taxon>Alveolata</taxon>
        <taxon>Perkinsozoa</taxon>
        <taxon>Perkinsea</taxon>
        <taxon>Perkinsida</taxon>
        <taxon>Perkinsidae</taxon>
        <taxon>Perkinsus</taxon>
    </lineage>
</organism>
<gene>
    <name evidence="2" type="ORF">FOZ60_004940</name>
</gene>
<dbReference type="Gene3D" id="3.30.420.10">
    <property type="entry name" value="Ribonuclease H-like superfamily/Ribonuclease H"/>
    <property type="match status" value="1"/>
</dbReference>
<evidence type="ECO:0000313" key="2">
    <source>
        <dbReference type="EMBL" id="KAF4686707.1"/>
    </source>
</evidence>
<dbReference type="PROSITE" id="PS50879">
    <property type="entry name" value="RNASE_H_1"/>
    <property type="match status" value="1"/>
</dbReference>
<dbReference type="InterPro" id="IPR036397">
    <property type="entry name" value="RNaseH_sf"/>
</dbReference>
<evidence type="ECO:0000313" key="3">
    <source>
        <dbReference type="Proteomes" id="UP000541610"/>
    </source>
</evidence>
<sequence length="429" mass="48555">MKIFIPVLSYGLELFGSHLALPSYRRVVDPASADLLRRSYGLRKSTPLDYIQLVSGCELASEILLDRACLIHYHKRSIMDSIKATARTHRRKWATFLSEDRALGDGYEGELAWTEPYVQSVIAGSIRIPPSKDISIAEETNTAADYKIYTDGSLASDRCAGAFVAFRSRPRELMEQLASGAVRLRNPSIAQGEMIGLKMGIEWCRDNIERGSEIYLYSDSSSSLRLLLSRRRTDLSQQVIHAFEEAASAGINIKLRWVAGHMECEGNTRADEAANAGRYLEDIYDTPTPRSTTESILAGRRKGRFLARLQRLRESGNFFRTEGMRDLVPKMIGRSRASRSAARVMSGHSELLRSYTYRPDAPPDTKCAICDCEDTIAHMLIDCDDPRRRDFRPAWVNRDKSLAQFVASKERCEELIHYCRRMEVGHRTN</sequence>
<feature type="domain" description="RNase H type-1" evidence="1">
    <location>
        <begin position="142"/>
        <end position="279"/>
    </location>
</feature>
<evidence type="ECO:0000259" key="1">
    <source>
        <dbReference type="PROSITE" id="PS50879"/>
    </source>
</evidence>
<reference evidence="2 3" key="1">
    <citation type="submission" date="2020-04" db="EMBL/GenBank/DDBJ databases">
        <title>Perkinsus olseni comparative genomics.</title>
        <authorList>
            <person name="Bogema D.R."/>
        </authorList>
    </citation>
    <scope>NUCLEOTIDE SEQUENCE [LARGE SCALE GENOMIC DNA]</scope>
    <source>
        <strain evidence="2">00978-12</strain>
    </source>
</reference>
<proteinExistence type="predicted"/>
<protein>
    <recommendedName>
        <fullName evidence="1">RNase H type-1 domain-containing protein</fullName>
    </recommendedName>
</protein>
<accession>A0A7J6NT39</accession>
<dbReference type="InterPro" id="IPR012337">
    <property type="entry name" value="RNaseH-like_sf"/>
</dbReference>
<dbReference type="Proteomes" id="UP000541610">
    <property type="component" value="Unassembled WGS sequence"/>
</dbReference>
<dbReference type="InterPro" id="IPR002156">
    <property type="entry name" value="RNaseH_domain"/>
</dbReference>
<dbReference type="SUPFAM" id="SSF53098">
    <property type="entry name" value="Ribonuclease H-like"/>
    <property type="match status" value="1"/>
</dbReference>
<dbReference type="EMBL" id="JABANP010000211">
    <property type="protein sequence ID" value="KAF4686707.1"/>
    <property type="molecule type" value="Genomic_DNA"/>
</dbReference>